<dbReference type="SUPFAM" id="SSF103473">
    <property type="entry name" value="MFS general substrate transporter"/>
    <property type="match status" value="1"/>
</dbReference>
<evidence type="ECO:0000313" key="9">
    <source>
        <dbReference type="Proteomes" id="UP001499854"/>
    </source>
</evidence>
<dbReference type="InterPro" id="IPR036259">
    <property type="entry name" value="MFS_trans_sf"/>
</dbReference>
<feature type="compositionally biased region" description="Basic and acidic residues" evidence="6">
    <location>
        <begin position="1"/>
        <end position="11"/>
    </location>
</feature>
<feature type="transmembrane region" description="Helical" evidence="7">
    <location>
        <begin position="355"/>
        <end position="375"/>
    </location>
</feature>
<keyword evidence="9" id="KW-1185">Reference proteome</keyword>
<comment type="subcellular location">
    <subcellularLocation>
        <location evidence="1">Endomembrane system</location>
        <topology evidence="1">Multi-pass membrane protein</topology>
    </subcellularLocation>
</comment>
<evidence type="ECO:0000256" key="2">
    <source>
        <dbReference type="ARBA" id="ARBA00022448"/>
    </source>
</evidence>
<evidence type="ECO:0000256" key="3">
    <source>
        <dbReference type="ARBA" id="ARBA00022692"/>
    </source>
</evidence>
<feature type="transmembrane region" description="Helical" evidence="7">
    <location>
        <begin position="264"/>
        <end position="283"/>
    </location>
</feature>
<proteinExistence type="predicted"/>
<dbReference type="Proteomes" id="UP001499854">
    <property type="component" value="Unassembled WGS sequence"/>
</dbReference>
<keyword evidence="4 7" id="KW-1133">Transmembrane helix</keyword>
<dbReference type="Pfam" id="PF11700">
    <property type="entry name" value="ATG22"/>
    <property type="match status" value="1"/>
</dbReference>
<sequence length="514" mass="53757">MPIDDTAERTAEPPAEPAHGAGTAEAALPVTAPFAAPTTAPATAPAPASPNPAPDPALDLVPEPAPDLRPDLAPDPAQLSRRKGWYRYAWGAHAFPTTVTAVFLGPYLTDIAQNAAGGEHHYLHLAGLSIRAESFYPFAVTAAALLQAAILPLVGAAADRSGRTRAYLTAAMALGVTATLLFYTVSGGAYLWGGGLFLAASLGYSTANVLANGYLPTLASPDERDAISSKGWAVGYLGGAVLLALNLAIYTAHDPLGLSKSHAARVALASAGLWWLVFGTAGVRRLTAGTSRLPAAQRPESGTGYRQLGRTLAALARNRDALVFLLAYMAYNEGVQTVISFASTYGTKELDLGQSVMASAILLVQFVAFGGALWLGRLAARHGTRRTIAGSLLVWIALLAAAFFMTRHAVWQFYVLGCAIGLVLGGTQALSRSLFAQIIPAGQESEYFGLYEVSQNGVAWIGSLTVALAIQFTGSYRLAIISLVAFFALGLALLARTDLRTAIRTAGNPVPERL</sequence>
<comment type="caution">
    <text evidence="8">The sequence shown here is derived from an EMBL/GenBank/DDBJ whole genome shotgun (WGS) entry which is preliminary data.</text>
</comment>
<feature type="transmembrane region" description="Helical" evidence="7">
    <location>
        <begin position="189"/>
        <end position="211"/>
    </location>
</feature>
<feature type="transmembrane region" description="Helical" evidence="7">
    <location>
        <begin position="476"/>
        <end position="495"/>
    </location>
</feature>
<protein>
    <submittedName>
        <fullName evidence="8">MFS transporter</fullName>
    </submittedName>
</protein>
<feature type="compositionally biased region" description="Low complexity" evidence="6">
    <location>
        <begin position="17"/>
        <end position="46"/>
    </location>
</feature>
<keyword evidence="5 7" id="KW-0472">Membrane</keyword>
<accession>A0ABN2TD94</accession>
<feature type="transmembrane region" description="Helical" evidence="7">
    <location>
        <begin position="88"/>
        <end position="108"/>
    </location>
</feature>
<feature type="transmembrane region" description="Helical" evidence="7">
    <location>
        <begin position="232"/>
        <end position="252"/>
    </location>
</feature>
<feature type="transmembrane region" description="Helical" evidence="7">
    <location>
        <begin position="321"/>
        <end position="343"/>
    </location>
</feature>
<evidence type="ECO:0000256" key="7">
    <source>
        <dbReference type="SAM" id="Phobius"/>
    </source>
</evidence>
<gene>
    <name evidence="8" type="ORF">GCM10009838_84500</name>
</gene>
<dbReference type="InterPro" id="IPR050495">
    <property type="entry name" value="ATG22/LtaA_families"/>
</dbReference>
<feature type="transmembrane region" description="Helical" evidence="7">
    <location>
        <begin position="447"/>
        <end position="470"/>
    </location>
</feature>
<feature type="transmembrane region" description="Helical" evidence="7">
    <location>
        <begin position="166"/>
        <end position="183"/>
    </location>
</feature>
<keyword evidence="3 7" id="KW-0812">Transmembrane</keyword>
<reference evidence="8 9" key="1">
    <citation type="journal article" date="2019" name="Int. J. Syst. Evol. Microbiol.">
        <title>The Global Catalogue of Microorganisms (GCM) 10K type strain sequencing project: providing services to taxonomists for standard genome sequencing and annotation.</title>
        <authorList>
            <consortium name="The Broad Institute Genomics Platform"/>
            <consortium name="The Broad Institute Genome Sequencing Center for Infectious Disease"/>
            <person name="Wu L."/>
            <person name="Ma J."/>
        </authorList>
    </citation>
    <scope>NUCLEOTIDE SEQUENCE [LARGE SCALE GENOMIC DNA]</scope>
    <source>
        <strain evidence="8 9">JCM 16013</strain>
    </source>
</reference>
<evidence type="ECO:0000256" key="6">
    <source>
        <dbReference type="SAM" id="MobiDB-lite"/>
    </source>
</evidence>
<dbReference type="Gene3D" id="1.20.1250.20">
    <property type="entry name" value="MFS general substrate transporter like domains"/>
    <property type="match status" value="1"/>
</dbReference>
<evidence type="ECO:0000256" key="1">
    <source>
        <dbReference type="ARBA" id="ARBA00004127"/>
    </source>
</evidence>
<feature type="region of interest" description="Disordered" evidence="6">
    <location>
        <begin position="1"/>
        <end position="76"/>
    </location>
</feature>
<dbReference type="EMBL" id="BAAAQM010000086">
    <property type="protein sequence ID" value="GAA2005409.1"/>
    <property type="molecule type" value="Genomic_DNA"/>
</dbReference>
<dbReference type="InterPro" id="IPR024671">
    <property type="entry name" value="Atg22-like"/>
</dbReference>
<dbReference type="PANTHER" id="PTHR23519:SF1">
    <property type="entry name" value="AUTOPHAGY-RELATED PROTEIN 22"/>
    <property type="match status" value="1"/>
</dbReference>
<organism evidence="8 9">
    <name type="scientific">Catenulispora subtropica</name>
    <dbReference type="NCBI Taxonomy" id="450798"/>
    <lineage>
        <taxon>Bacteria</taxon>
        <taxon>Bacillati</taxon>
        <taxon>Actinomycetota</taxon>
        <taxon>Actinomycetes</taxon>
        <taxon>Catenulisporales</taxon>
        <taxon>Catenulisporaceae</taxon>
        <taxon>Catenulispora</taxon>
    </lineage>
</organism>
<dbReference type="RefSeq" id="WP_344662870.1">
    <property type="nucleotide sequence ID" value="NZ_BAAAQM010000086.1"/>
</dbReference>
<evidence type="ECO:0000313" key="8">
    <source>
        <dbReference type="EMBL" id="GAA2005409.1"/>
    </source>
</evidence>
<feature type="transmembrane region" description="Helical" evidence="7">
    <location>
        <begin position="411"/>
        <end position="435"/>
    </location>
</feature>
<feature type="transmembrane region" description="Helical" evidence="7">
    <location>
        <begin position="387"/>
        <end position="405"/>
    </location>
</feature>
<name>A0ABN2TD94_9ACTN</name>
<evidence type="ECO:0000256" key="5">
    <source>
        <dbReference type="ARBA" id="ARBA00023136"/>
    </source>
</evidence>
<dbReference type="PANTHER" id="PTHR23519">
    <property type="entry name" value="AUTOPHAGY-RELATED PROTEIN 22"/>
    <property type="match status" value="1"/>
</dbReference>
<feature type="transmembrane region" description="Helical" evidence="7">
    <location>
        <begin position="135"/>
        <end position="154"/>
    </location>
</feature>
<evidence type="ECO:0000256" key="4">
    <source>
        <dbReference type="ARBA" id="ARBA00022989"/>
    </source>
</evidence>
<keyword evidence="2" id="KW-0813">Transport</keyword>